<dbReference type="SUPFAM" id="SSF50331">
    <property type="entry name" value="MOP-like"/>
    <property type="match status" value="1"/>
</dbReference>
<evidence type="ECO:0000256" key="6">
    <source>
        <dbReference type="ARBA" id="ARBA00023004"/>
    </source>
</evidence>
<keyword evidence="5 10" id="KW-0067">ATP-binding</keyword>
<evidence type="ECO:0000256" key="2">
    <source>
        <dbReference type="ARBA" id="ARBA00022475"/>
    </source>
</evidence>
<dbReference type="SMART" id="SM00382">
    <property type="entry name" value="AAA"/>
    <property type="match status" value="1"/>
</dbReference>
<dbReference type="GO" id="GO:0043190">
    <property type="term" value="C:ATP-binding cassette (ABC) transporter complex"/>
    <property type="evidence" value="ECO:0007669"/>
    <property type="project" value="InterPro"/>
</dbReference>
<sequence length="344" mass="37828">MTNLTLTNITKEYEPGKPVLTNLDLQIKSGELLALLGPSGSGKTTVLRLIAGLLAPTFGEIRFDGISVNNIPPEKRGAVMVFQNHAIFPFMSVEENVAFGLRVRKMKQAKISERVEKALSAVKLSGFEDRHPASLSGGQRQRVALARALVVEPKVLLLDEPLSNLEPALRIELRETILSIQKDLGITTIFVTHDQEEAITIADRVALLLDGRLRQVGSPNQFFEQPADIDVLQFFGGANILQGVKRGSSVKTNIGKLEVSQIDWPDGVVTLSIRPEAVEIGANGYNNLSAEILSQKNFGSRIQVDFLVEGQILSSSVQSHHRYDKHAKVVLHIPKERIHLIPFS</sequence>
<dbReference type="Pfam" id="PF00005">
    <property type="entry name" value="ABC_tran"/>
    <property type="match status" value="1"/>
</dbReference>
<dbReference type="CDD" id="cd03259">
    <property type="entry name" value="ABC_Carb_Solutes_like"/>
    <property type="match status" value="1"/>
</dbReference>
<dbReference type="PANTHER" id="PTHR42781:SF4">
    <property type="entry name" value="SPERMIDINE_PUTRESCINE IMPORT ATP-BINDING PROTEIN POTA"/>
    <property type="match status" value="1"/>
</dbReference>
<dbReference type="FunFam" id="3.40.50.300:FF:000042">
    <property type="entry name" value="Maltose/maltodextrin ABC transporter, ATP-binding protein"/>
    <property type="match status" value="1"/>
</dbReference>
<evidence type="ECO:0000256" key="1">
    <source>
        <dbReference type="ARBA" id="ARBA00022448"/>
    </source>
</evidence>
<dbReference type="AlphaFoldDB" id="A0A8J6NLV6"/>
<dbReference type="InterPro" id="IPR015853">
    <property type="entry name" value="ABC_transpr_FbpC"/>
</dbReference>
<dbReference type="Gene3D" id="3.40.50.300">
    <property type="entry name" value="P-loop containing nucleotide triphosphate hydrolases"/>
    <property type="match status" value="1"/>
</dbReference>
<keyword evidence="6" id="KW-0408">Iron</keyword>
<evidence type="ECO:0000256" key="4">
    <source>
        <dbReference type="ARBA" id="ARBA00022741"/>
    </source>
</evidence>
<evidence type="ECO:0000256" key="7">
    <source>
        <dbReference type="ARBA" id="ARBA00023065"/>
    </source>
</evidence>
<dbReference type="InterPro" id="IPR008995">
    <property type="entry name" value="Mo/tungstate-bd_C_term_dom"/>
</dbReference>
<dbReference type="GO" id="GO:0015408">
    <property type="term" value="F:ABC-type ferric iron transporter activity"/>
    <property type="evidence" value="ECO:0007669"/>
    <property type="project" value="InterPro"/>
</dbReference>
<dbReference type="SUPFAM" id="SSF52540">
    <property type="entry name" value="P-loop containing nucleoside triphosphate hydrolases"/>
    <property type="match status" value="1"/>
</dbReference>
<dbReference type="GO" id="GO:0005524">
    <property type="term" value="F:ATP binding"/>
    <property type="evidence" value="ECO:0007669"/>
    <property type="project" value="UniProtKB-KW"/>
</dbReference>
<evidence type="ECO:0000256" key="8">
    <source>
        <dbReference type="ARBA" id="ARBA00023136"/>
    </source>
</evidence>
<keyword evidence="2" id="KW-1003">Cell membrane</keyword>
<dbReference type="InterPro" id="IPR050093">
    <property type="entry name" value="ABC_SmlMolc_Importer"/>
</dbReference>
<organism evidence="10 11">
    <name type="scientific">Candidatus Desulfolinea nitratireducens</name>
    <dbReference type="NCBI Taxonomy" id="2841698"/>
    <lineage>
        <taxon>Bacteria</taxon>
        <taxon>Bacillati</taxon>
        <taxon>Chloroflexota</taxon>
        <taxon>Anaerolineae</taxon>
        <taxon>Anaerolineales</taxon>
        <taxon>Anaerolineales incertae sedis</taxon>
        <taxon>Candidatus Desulfolinea</taxon>
    </lineage>
</organism>
<keyword evidence="8" id="KW-0472">Membrane</keyword>
<dbReference type="PROSITE" id="PS50893">
    <property type="entry name" value="ABC_TRANSPORTER_2"/>
    <property type="match status" value="1"/>
</dbReference>
<keyword evidence="4" id="KW-0547">Nucleotide-binding</keyword>
<accession>A0A8J6NLV6</accession>
<dbReference type="InterPro" id="IPR003439">
    <property type="entry name" value="ABC_transporter-like_ATP-bd"/>
</dbReference>
<dbReference type="PANTHER" id="PTHR42781">
    <property type="entry name" value="SPERMIDINE/PUTRESCINE IMPORT ATP-BINDING PROTEIN POTA"/>
    <property type="match status" value="1"/>
</dbReference>
<keyword evidence="1" id="KW-0813">Transport</keyword>
<evidence type="ECO:0000256" key="5">
    <source>
        <dbReference type="ARBA" id="ARBA00022840"/>
    </source>
</evidence>
<feature type="domain" description="ABC transporter" evidence="9">
    <location>
        <begin position="4"/>
        <end position="235"/>
    </location>
</feature>
<dbReference type="Proteomes" id="UP000614469">
    <property type="component" value="Unassembled WGS sequence"/>
</dbReference>
<keyword evidence="3" id="KW-0410">Iron transport</keyword>
<proteinExistence type="predicted"/>
<dbReference type="EMBL" id="JACNJN010000112">
    <property type="protein sequence ID" value="MBC8335485.1"/>
    <property type="molecule type" value="Genomic_DNA"/>
</dbReference>
<dbReference type="InterPro" id="IPR027417">
    <property type="entry name" value="P-loop_NTPase"/>
</dbReference>
<keyword evidence="7" id="KW-0406">Ion transport</keyword>
<gene>
    <name evidence="10" type="ORF">H8E29_09485</name>
</gene>
<dbReference type="PROSITE" id="PS00211">
    <property type="entry name" value="ABC_TRANSPORTER_1"/>
    <property type="match status" value="1"/>
</dbReference>
<evidence type="ECO:0000256" key="3">
    <source>
        <dbReference type="ARBA" id="ARBA00022496"/>
    </source>
</evidence>
<dbReference type="InterPro" id="IPR017871">
    <property type="entry name" value="ABC_transporter-like_CS"/>
</dbReference>
<evidence type="ECO:0000259" key="9">
    <source>
        <dbReference type="PROSITE" id="PS50893"/>
    </source>
</evidence>
<dbReference type="InterPro" id="IPR003593">
    <property type="entry name" value="AAA+_ATPase"/>
</dbReference>
<evidence type="ECO:0000313" key="10">
    <source>
        <dbReference type="EMBL" id="MBC8335485.1"/>
    </source>
</evidence>
<dbReference type="InterPro" id="IPR013611">
    <property type="entry name" value="Transp-assoc_OB_typ2"/>
</dbReference>
<dbReference type="Pfam" id="PF08402">
    <property type="entry name" value="TOBE_2"/>
    <property type="match status" value="1"/>
</dbReference>
<comment type="caution">
    <text evidence="10">The sequence shown here is derived from an EMBL/GenBank/DDBJ whole genome shotgun (WGS) entry which is preliminary data.</text>
</comment>
<name>A0A8J6NLV6_9CHLR</name>
<protein>
    <submittedName>
        <fullName evidence="10">ABC transporter ATP-binding protein</fullName>
    </submittedName>
</protein>
<evidence type="ECO:0000313" key="11">
    <source>
        <dbReference type="Proteomes" id="UP000614469"/>
    </source>
</evidence>
<reference evidence="10 11" key="1">
    <citation type="submission" date="2020-08" db="EMBL/GenBank/DDBJ databases">
        <title>Bridging the membrane lipid divide: bacteria of the FCB group superphylum have the potential to synthesize archaeal ether lipids.</title>
        <authorList>
            <person name="Villanueva L."/>
            <person name="Von Meijenfeldt F.A.B."/>
            <person name="Westbye A.B."/>
            <person name="Yadav S."/>
            <person name="Hopmans E.C."/>
            <person name="Dutilh B.E."/>
            <person name="Sinninghe Damste J.S."/>
        </authorList>
    </citation>
    <scope>NUCLEOTIDE SEQUENCE [LARGE SCALE GENOMIC DNA]</scope>
    <source>
        <strain evidence="10">NIOZ-UU36</strain>
    </source>
</reference>
<dbReference type="GO" id="GO:0016887">
    <property type="term" value="F:ATP hydrolysis activity"/>
    <property type="evidence" value="ECO:0007669"/>
    <property type="project" value="InterPro"/>
</dbReference>